<comment type="caution">
    <text evidence="2">The sequence shown here is derived from an EMBL/GenBank/DDBJ whole genome shotgun (WGS) entry which is preliminary data.</text>
</comment>
<protein>
    <submittedName>
        <fullName evidence="2">Uncharacterized protein</fullName>
    </submittedName>
</protein>
<proteinExistence type="predicted"/>
<feature type="compositionally biased region" description="Basic residues" evidence="1">
    <location>
        <begin position="63"/>
        <end position="74"/>
    </location>
</feature>
<sequence>MSPARAPKSTNPAPALLCRTPTLGFTRLQTADILILSRSGENFPGVASCGCAADSYAGSRSLARARARASRRRRPSDAVEPRSAGSLSSAGDGDGITQGCVPGRSSTRARRDGPRCAPALVAAPPRL</sequence>
<evidence type="ECO:0000313" key="2">
    <source>
        <dbReference type="EMBL" id="CAK0873689.1"/>
    </source>
</evidence>
<dbReference type="EMBL" id="CAUYUJ010017305">
    <property type="protein sequence ID" value="CAK0873689.1"/>
    <property type="molecule type" value="Genomic_DNA"/>
</dbReference>
<evidence type="ECO:0000256" key="1">
    <source>
        <dbReference type="SAM" id="MobiDB-lite"/>
    </source>
</evidence>
<evidence type="ECO:0000313" key="3">
    <source>
        <dbReference type="Proteomes" id="UP001189429"/>
    </source>
</evidence>
<name>A0ABN9VMZ2_9DINO</name>
<organism evidence="2 3">
    <name type="scientific">Prorocentrum cordatum</name>
    <dbReference type="NCBI Taxonomy" id="2364126"/>
    <lineage>
        <taxon>Eukaryota</taxon>
        <taxon>Sar</taxon>
        <taxon>Alveolata</taxon>
        <taxon>Dinophyceae</taxon>
        <taxon>Prorocentrales</taxon>
        <taxon>Prorocentraceae</taxon>
        <taxon>Prorocentrum</taxon>
    </lineage>
</organism>
<reference evidence="2" key="1">
    <citation type="submission" date="2023-10" db="EMBL/GenBank/DDBJ databases">
        <authorList>
            <person name="Chen Y."/>
            <person name="Shah S."/>
            <person name="Dougan E. K."/>
            <person name="Thang M."/>
            <person name="Chan C."/>
        </authorList>
    </citation>
    <scope>NUCLEOTIDE SEQUENCE [LARGE SCALE GENOMIC DNA]</scope>
</reference>
<feature type="region of interest" description="Disordered" evidence="1">
    <location>
        <begin position="62"/>
        <end position="127"/>
    </location>
</feature>
<keyword evidence="3" id="KW-1185">Reference proteome</keyword>
<gene>
    <name evidence="2" type="ORF">PCOR1329_LOCUS58808</name>
</gene>
<accession>A0ABN9VMZ2</accession>
<dbReference type="Proteomes" id="UP001189429">
    <property type="component" value="Unassembled WGS sequence"/>
</dbReference>